<feature type="domain" description="HTH araC/xylS-type" evidence="4">
    <location>
        <begin position="210"/>
        <end position="309"/>
    </location>
</feature>
<dbReference type="RefSeq" id="WP_108684607.1">
    <property type="nucleotide sequence ID" value="NZ_QCYK01000001.1"/>
</dbReference>
<dbReference type="PANTHER" id="PTHR47894:SF1">
    <property type="entry name" value="HTH-TYPE TRANSCRIPTIONAL REGULATOR VQSM"/>
    <property type="match status" value="1"/>
</dbReference>
<dbReference type="GO" id="GO:0003700">
    <property type="term" value="F:DNA-binding transcription factor activity"/>
    <property type="evidence" value="ECO:0007669"/>
    <property type="project" value="InterPro"/>
</dbReference>
<evidence type="ECO:0000313" key="6">
    <source>
        <dbReference type="Proteomes" id="UP000244450"/>
    </source>
</evidence>
<comment type="caution">
    <text evidence="5">The sequence shown here is derived from an EMBL/GenBank/DDBJ whole genome shotgun (WGS) entry which is preliminary data.</text>
</comment>
<evidence type="ECO:0000256" key="1">
    <source>
        <dbReference type="ARBA" id="ARBA00023015"/>
    </source>
</evidence>
<dbReference type="GO" id="GO:0000976">
    <property type="term" value="F:transcription cis-regulatory region binding"/>
    <property type="evidence" value="ECO:0007669"/>
    <property type="project" value="TreeGrafter"/>
</dbReference>
<dbReference type="InterPro" id="IPR032687">
    <property type="entry name" value="AraC-type_N"/>
</dbReference>
<dbReference type="Pfam" id="PF12625">
    <property type="entry name" value="Arabinose_bd"/>
    <property type="match status" value="1"/>
</dbReference>
<evidence type="ECO:0000259" key="4">
    <source>
        <dbReference type="PROSITE" id="PS01124"/>
    </source>
</evidence>
<proteinExistence type="predicted"/>
<accession>A0A2T7BJW0</accession>
<dbReference type="AlphaFoldDB" id="A0A2T7BJW0"/>
<dbReference type="PROSITE" id="PS01124">
    <property type="entry name" value="HTH_ARAC_FAMILY_2"/>
    <property type="match status" value="1"/>
</dbReference>
<dbReference type="OrthoDB" id="5582699at2"/>
<keyword evidence="2" id="KW-0238">DNA-binding</keyword>
<dbReference type="SMART" id="SM00342">
    <property type="entry name" value="HTH_ARAC"/>
    <property type="match status" value="1"/>
</dbReference>
<evidence type="ECO:0000256" key="2">
    <source>
        <dbReference type="ARBA" id="ARBA00023125"/>
    </source>
</evidence>
<sequence length="311" mass="35323">MQIPARFLAPFLTYARLRQVPLPRIPEMAEYPEPLLADRFTVMPVEGFLAVLSAIVTHLPEEDLGLRVGRSMELAHIGIVYELSLRTASLQEALHYCHDYLRRSLPFALITLRERPACVEVSITMESPLLQRVLADFVVTLIARELAVLTGNAGDTAVEALHPGAYRVHFNTAGLLQKPRHYKGFYKGFETLLPAYLQLLEALQADHSFTSRVKQMALSMANPLLPDLAQTAAAFHLTPRTLQRRLRHEGGSFAAVREHLKRRMCHLLLHHDDYDLLEVSLLLGYAEPASFYHAYKKWYGRSPAKHRELEK</sequence>
<evidence type="ECO:0000256" key="3">
    <source>
        <dbReference type="ARBA" id="ARBA00023163"/>
    </source>
</evidence>
<dbReference type="Pfam" id="PF12833">
    <property type="entry name" value="HTH_18"/>
    <property type="match status" value="1"/>
</dbReference>
<dbReference type="Proteomes" id="UP000244450">
    <property type="component" value="Unassembled WGS sequence"/>
</dbReference>
<gene>
    <name evidence="5" type="ORF">DCC81_00290</name>
</gene>
<dbReference type="InterPro" id="IPR009057">
    <property type="entry name" value="Homeodomain-like_sf"/>
</dbReference>
<reference evidence="5 6" key="1">
    <citation type="submission" date="2018-04" db="EMBL/GenBank/DDBJ databases">
        <title>Chitinophaga fuyangensis sp. nov., isolated from soil in a chemical factory.</title>
        <authorList>
            <person name="Chen K."/>
        </authorList>
    </citation>
    <scope>NUCLEOTIDE SEQUENCE [LARGE SCALE GENOMIC DNA]</scope>
    <source>
        <strain evidence="5 6">LY-1</strain>
    </source>
</reference>
<dbReference type="InterPro" id="IPR018060">
    <property type="entry name" value="HTH_AraC"/>
</dbReference>
<protein>
    <recommendedName>
        <fullName evidence="4">HTH araC/xylS-type domain-containing protein</fullName>
    </recommendedName>
</protein>
<dbReference type="EMBL" id="QCYK01000001">
    <property type="protein sequence ID" value="PUZ27966.1"/>
    <property type="molecule type" value="Genomic_DNA"/>
</dbReference>
<dbReference type="GO" id="GO:0005829">
    <property type="term" value="C:cytosol"/>
    <property type="evidence" value="ECO:0007669"/>
    <property type="project" value="TreeGrafter"/>
</dbReference>
<keyword evidence="1" id="KW-0805">Transcription regulation</keyword>
<evidence type="ECO:0000313" key="5">
    <source>
        <dbReference type="EMBL" id="PUZ27966.1"/>
    </source>
</evidence>
<keyword evidence="3" id="KW-0804">Transcription</keyword>
<dbReference type="Gene3D" id="1.10.10.60">
    <property type="entry name" value="Homeodomain-like"/>
    <property type="match status" value="1"/>
</dbReference>
<keyword evidence="6" id="KW-1185">Reference proteome</keyword>
<organism evidence="5 6">
    <name type="scientific">Chitinophaga parva</name>
    <dbReference type="NCBI Taxonomy" id="2169414"/>
    <lineage>
        <taxon>Bacteria</taxon>
        <taxon>Pseudomonadati</taxon>
        <taxon>Bacteroidota</taxon>
        <taxon>Chitinophagia</taxon>
        <taxon>Chitinophagales</taxon>
        <taxon>Chitinophagaceae</taxon>
        <taxon>Chitinophaga</taxon>
    </lineage>
</organism>
<dbReference type="PANTHER" id="PTHR47894">
    <property type="entry name" value="HTH-TYPE TRANSCRIPTIONAL REGULATOR GADX"/>
    <property type="match status" value="1"/>
</dbReference>
<dbReference type="SUPFAM" id="SSF46689">
    <property type="entry name" value="Homeodomain-like"/>
    <property type="match status" value="1"/>
</dbReference>
<name>A0A2T7BJW0_9BACT</name>